<proteinExistence type="predicted"/>
<dbReference type="EMBL" id="CP133619">
    <property type="protein sequence ID" value="WMV41473.1"/>
    <property type="molecule type" value="Genomic_DNA"/>
</dbReference>
<accession>A0AAF0U909</accession>
<evidence type="ECO:0000313" key="3">
    <source>
        <dbReference type="Proteomes" id="UP001234989"/>
    </source>
</evidence>
<dbReference type="SUPFAM" id="SSF56672">
    <property type="entry name" value="DNA/RNA polymerases"/>
    <property type="match status" value="1"/>
</dbReference>
<reference evidence="2" key="1">
    <citation type="submission" date="2023-08" db="EMBL/GenBank/DDBJ databases">
        <title>A de novo genome assembly of Solanum verrucosum Schlechtendal, a Mexican diploid species geographically isolated from the other diploid A-genome species in potato relatives.</title>
        <authorList>
            <person name="Hosaka K."/>
        </authorList>
    </citation>
    <scope>NUCLEOTIDE SEQUENCE</scope>
    <source>
        <tissue evidence="2">Young leaves</tissue>
    </source>
</reference>
<protein>
    <recommendedName>
        <fullName evidence="1">Reverse transcriptase/retrotransposon-derived protein RNase H-like domain-containing protein</fullName>
    </recommendedName>
</protein>
<dbReference type="AlphaFoldDB" id="A0AAF0U909"/>
<dbReference type="InterPro" id="IPR041577">
    <property type="entry name" value="RT_RNaseH_2"/>
</dbReference>
<sequence>MAIPVYRLLEKESVFEFDATCLKAFVSLKGKLVSAPVIIALDWNLSFEMICDASGFTLGIVLRNIDDAFPDESVMLISQTSVPWYADYANFIVCGLLPEDLSSHQKRKFLVDMKKYVWDKPFLFRKCADNIIRCCVPEVEVQEILDDCDASPASGDHGGICTASKFFQWVTTGLRCLKMPMPFISVLCNVNRKRVF</sequence>
<dbReference type="Pfam" id="PF17919">
    <property type="entry name" value="RT_RNaseH_2"/>
    <property type="match status" value="1"/>
</dbReference>
<gene>
    <name evidence="2" type="ORF">MTR67_034858</name>
</gene>
<feature type="domain" description="Reverse transcriptase/retrotransposon-derived protein RNase H-like" evidence="1">
    <location>
        <begin position="18"/>
        <end position="80"/>
    </location>
</feature>
<organism evidence="2 3">
    <name type="scientific">Solanum verrucosum</name>
    <dbReference type="NCBI Taxonomy" id="315347"/>
    <lineage>
        <taxon>Eukaryota</taxon>
        <taxon>Viridiplantae</taxon>
        <taxon>Streptophyta</taxon>
        <taxon>Embryophyta</taxon>
        <taxon>Tracheophyta</taxon>
        <taxon>Spermatophyta</taxon>
        <taxon>Magnoliopsida</taxon>
        <taxon>eudicotyledons</taxon>
        <taxon>Gunneridae</taxon>
        <taxon>Pentapetalae</taxon>
        <taxon>asterids</taxon>
        <taxon>lamiids</taxon>
        <taxon>Solanales</taxon>
        <taxon>Solanaceae</taxon>
        <taxon>Solanoideae</taxon>
        <taxon>Solaneae</taxon>
        <taxon>Solanum</taxon>
    </lineage>
</organism>
<keyword evidence="3" id="KW-1185">Reference proteome</keyword>
<evidence type="ECO:0000259" key="1">
    <source>
        <dbReference type="Pfam" id="PF17919"/>
    </source>
</evidence>
<evidence type="ECO:0000313" key="2">
    <source>
        <dbReference type="EMBL" id="WMV41473.1"/>
    </source>
</evidence>
<dbReference type="Proteomes" id="UP001234989">
    <property type="component" value="Chromosome 8"/>
</dbReference>
<dbReference type="InterPro" id="IPR043502">
    <property type="entry name" value="DNA/RNA_pol_sf"/>
</dbReference>
<name>A0AAF0U909_SOLVR</name>